<feature type="transmembrane region" description="Helical" evidence="1">
    <location>
        <begin position="6"/>
        <end position="24"/>
    </location>
</feature>
<dbReference type="RefSeq" id="WP_319960387.1">
    <property type="nucleotide sequence ID" value="NZ_JAXARY010000001.1"/>
</dbReference>
<name>A0ABU4U9M5_9GAMM</name>
<evidence type="ECO:0000313" key="2">
    <source>
        <dbReference type="EMBL" id="MDX8126045.1"/>
    </source>
</evidence>
<feature type="transmembrane region" description="Helical" evidence="1">
    <location>
        <begin position="81"/>
        <end position="103"/>
    </location>
</feature>
<organism evidence="2 3">
    <name type="scientific">Methylomonas defluvii</name>
    <dbReference type="NCBI Taxonomy" id="3045149"/>
    <lineage>
        <taxon>Bacteria</taxon>
        <taxon>Pseudomonadati</taxon>
        <taxon>Pseudomonadota</taxon>
        <taxon>Gammaproteobacteria</taxon>
        <taxon>Methylococcales</taxon>
        <taxon>Methylococcaceae</taxon>
        <taxon>Methylomonas</taxon>
    </lineage>
</organism>
<keyword evidence="1" id="KW-0812">Transmembrane</keyword>
<comment type="caution">
    <text evidence="2">The sequence shown here is derived from an EMBL/GenBank/DDBJ whole genome shotgun (WGS) entry which is preliminary data.</text>
</comment>
<evidence type="ECO:0000256" key="1">
    <source>
        <dbReference type="SAM" id="Phobius"/>
    </source>
</evidence>
<dbReference type="EMBL" id="JAXARY010000001">
    <property type="protein sequence ID" value="MDX8126045.1"/>
    <property type="molecule type" value="Genomic_DNA"/>
</dbReference>
<protein>
    <submittedName>
        <fullName evidence="2">Uncharacterized protein</fullName>
    </submittedName>
</protein>
<keyword evidence="1" id="KW-0472">Membrane</keyword>
<keyword evidence="3" id="KW-1185">Reference proteome</keyword>
<sequence>MMIAIFVISGLLICIAVPVFMVKTKDARRRLQTMYIGLYISGLSLVTTIVLTYLCLIEGVISFGTRTQSVTLLQSEAPVLYLLLAPFSIALPSCFILFGWRVFQSARLGKPLSLKL</sequence>
<evidence type="ECO:0000313" key="3">
    <source>
        <dbReference type="Proteomes" id="UP001284537"/>
    </source>
</evidence>
<dbReference type="Proteomes" id="UP001284537">
    <property type="component" value="Unassembled WGS sequence"/>
</dbReference>
<reference evidence="2 3" key="1">
    <citation type="submission" date="2023-11" db="EMBL/GenBank/DDBJ databases">
        <authorList>
            <person name="Ouyang M.-Y."/>
        </authorList>
    </citation>
    <scope>NUCLEOTIDE SEQUENCE [LARGE SCALE GENOMIC DNA]</scope>
    <source>
        <strain evidence="2 3">OY6</strain>
    </source>
</reference>
<gene>
    <name evidence="2" type="ORF">QLH52_02015</name>
</gene>
<proteinExistence type="predicted"/>
<feature type="transmembrane region" description="Helical" evidence="1">
    <location>
        <begin position="36"/>
        <end position="61"/>
    </location>
</feature>
<accession>A0ABU4U9M5</accession>
<keyword evidence="1" id="KW-1133">Transmembrane helix</keyword>